<reference evidence="2" key="1">
    <citation type="submission" date="2016-03" db="EMBL/GenBank/DDBJ databases">
        <authorList>
            <person name="Guldener U."/>
        </authorList>
    </citation>
    <scope>NUCLEOTIDE SEQUENCE [LARGE SCALE GENOMIC DNA]</scope>
    <source>
        <strain evidence="2">04CH-RAC-A.6.1</strain>
    </source>
</reference>
<evidence type="ECO:0000313" key="2">
    <source>
        <dbReference type="Proteomes" id="UP000178912"/>
    </source>
</evidence>
<evidence type="ECO:0000313" key="1">
    <source>
        <dbReference type="EMBL" id="CZT12171.1"/>
    </source>
</evidence>
<accession>A0A1E1LNU8</accession>
<sequence>MAPFGRRIVGALCIFSSSSSIDGQASKSTNPQSGEESQHCLSVIDSYASASAMLMLM</sequence>
<gene>
    <name evidence="1" type="ORF">RAG0_16097</name>
</gene>
<protein>
    <submittedName>
        <fullName evidence="1">Uncharacterized protein</fullName>
    </submittedName>
</protein>
<dbReference type="Proteomes" id="UP000178912">
    <property type="component" value="Unassembled WGS sequence"/>
</dbReference>
<proteinExistence type="predicted"/>
<name>A0A1E1LNU8_9HELO</name>
<organism evidence="1 2">
    <name type="scientific">Rhynchosporium agropyri</name>
    <dbReference type="NCBI Taxonomy" id="914238"/>
    <lineage>
        <taxon>Eukaryota</taxon>
        <taxon>Fungi</taxon>
        <taxon>Dikarya</taxon>
        <taxon>Ascomycota</taxon>
        <taxon>Pezizomycotina</taxon>
        <taxon>Leotiomycetes</taxon>
        <taxon>Helotiales</taxon>
        <taxon>Ploettnerulaceae</taxon>
        <taxon>Rhynchosporium</taxon>
    </lineage>
</organism>
<dbReference type="EMBL" id="FJUX01000155">
    <property type="protein sequence ID" value="CZT12171.1"/>
    <property type="molecule type" value="Genomic_DNA"/>
</dbReference>
<dbReference type="AlphaFoldDB" id="A0A1E1LNU8"/>
<keyword evidence="2" id="KW-1185">Reference proteome</keyword>